<dbReference type="PANTHER" id="PTHR33571">
    <property type="entry name" value="SSL8005 PROTEIN"/>
    <property type="match status" value="1"/>
</dbReference>
<comment type="cofactor">
    <cofactor evidence="1">
        <name>Mg(2+)</name>
        <dbReference type="ChEBI" id="CHEBI:18420"/>
    </cofactor>
</comment>
<feature type="domain" description="Polymerase nucleotidyl transferase" evidence="10">
    <location>
        <begin position="14"/>
        <end position="91"/>
    </location>
</feature>
<gene>
    <name evidence="11" type="ORF">E0L93_05115</name>
</gene>
<reference evidence="11 12" key="1">
    <citation type="submission" date="2019-03" db="EMBL/GenBank/DDBJ databases">
        <title>Whole genome sequence of a novel Rubrobacter taiwanensis strain, isolated from Yellowstone National Park.</title>
        <authorList>
            <person name="Freed S."/>
            <person name="Ramaley R.F."/>
            <person name="Kyndt J.A."/>
        </authorList>
    </citation>
    <scope>NUCLEOTIDE SEQUENCE [LARGE SCALE GENOMIC DNA]</scope>
    <source>
        <strain evidence="11 12">Yellowstone</strain>
    </source>
</reference>
<evidence type="ECO:0000256" key="6">
    <source>
        <dbReference type="ARBA" id="ARBA00022741"/>
    </source>
</evidence>
<dbReference type="Gene3D" id="3.30.460.10">
    <property type="entry name" value="Beta Polymerase, domain 2"/>
    <property type="match status" value="1"/>
</dbReference>
<evidence type="ECO:0000256" key="4">
    <source>
        <dbReference type="ARBA" id="ARBA00022695"/>
    </source>
</evidence>
<accession>A0A4R1BN09</accession>
<evidence type="ECO:0000256" key="3">
    <source>
        <dbReference type="ARBA" id="ARBA00022679"/>
    </source>
</evidence>
<dbReference type="SUPFAM" id="SSF81301">
    <property type="entry name" value="Nucleotidyltransferase"/>
    <property type="match status" value="1"/>
</dbReference>
<name>A0A4R1BN09_9ACTN</name>
<evidence type="ECO:0000256" key="1">
    <source>
        <dbReference type="ARBA" id="ARBA00001946"/>
    </source>
</evidence>
<evidence type="ECO:0000256" key="5">
    <source>
        <dbReference type="ARBA" id="ARBA00022723"/>
    </source>
</evidence>
<evidence type="ECO:0000256" key="9">
    <source>
        <dbReference type="ARBA" id="ARBA00038276"/>
    </source>
</evidence>
<keyword evidence="12" id="KW-1185">Reference proteome</keyword>
<dbReference type="AlphaFoldDB" id="A0A4R1BN09"/>
<keyword evidence="7" id="KW-0067">ATP-binding</keyword>
<evidence type="ECO:0000256" key="7">
    <source>
        <dbReference type="ARBA" id="ARBA00022840"/>
    </source>
</evidence>
<dbReference type="OrthoDB" id="9803128at2"/>
<dbReference type="InterPro" id="IPR002934">
    <property type="entry name" value="Polymerase_NTP_transf_dom"/>
</dbReference>
<keyword evidence="5" id="KW-0479">Metal-binding</keyword>
<dbReference type="CDD" id="cd05403">
    <property type="entry name" value="NT_KNTase_like"/>
    <property type="match status" value="1"/>
</dbReference>
<dbReference type="PANTHER" id="PTHR33571:SF12">
    <property type="entry name" value="BSL3053 PROTEIN"/>
    <property type="match status" value="1"/>
</dbReference>
<comment type="similarity">
    <text evidence="9">Belongs to the MntA antitoxin family.</text>
</comment>
<dbReference type="InterPro" id="IPR043519">
    <property type="entry name" value="NT_sf"/>
</dbReference>
<keyword evidence="2" id="KW-1277">Toxin-antitoxin system</keyword>
<evidence type="ECO:0000313" key="11">
    <source>
        <dbReference type="EMBL" id="TCJ18883.1"/>
    </source>
</evidence>
<dbReference type="EMBL" id="SKBU01000009">
    <property type="protein sequence ID" value="TCJ18883.1"/>
    <property type="molecule type" value="Genomic_DNA"/>
</dbReference>
<sequence>MIALVEDRRAEVAEICRRYGVERLDLFGSAAEGGFDPERSDLDFIVAFERRDPPDLFRRYFGLEEDLENLFGRNVDLVMEGALRKDRRFAEALVKERVPIYAV</sequence>
<keyword evidence="4" id="KW-0548">Nucleotidyltransferase</keyword>
<evidence type="ECO:0000259" key="10">
    <source>
        <dbReference type="Pfam" id="PF01909"/>
    </source>
</evidence>
<evidence type="ECO:0000256" key="2">
    <source>
        <dbReference type="ARBA" id="ARBA00022649"/>
    </source>
</evidence>
<evidence type="ECO:0000313" key="12">
    <source>
        <dbReference type="Proteomes" id="UP000295244"/>
    </source>
</evidence>
<keyword evidence="6" id="KW-0547">Nucleotide-binding</keyword>
<dbReference type="GO" id="GO:0016779">
    <property type="term" value="F:nucleotidyltransferase activity"/>
    <property type="evidence" value="ECO:0007669"/>
    <property type="project" value="UniProtKB-KW"/>
</dbReference>
<dbReference type="RefSeq" id="WP_132689413.1">
    <property type="nucleotide sequence ID" value="NZ_SKBU01000009.1"/>
</dbReference>
<evidence type="ECO:0000256" key="8">
    <source>
        <dbReference type="ARBA" id="ARBA00022842"/>
    </source>
</evidence>
<dbReference type="Pfam" id="PF01909">
    <property type="entry name" value="NTP_transf_2"/>
    <property type="match status" value="1"/>
</dbReference>
<organism evidence="11 12">
    <name type="scientific">Rubrobacter taiwanensis</name>
    <dbReference type="NCBI Taxonomy" id="185139"/>
    <lineage>
        <taxon>Bacteria</taxon>
        <taxon>Bacillati</taxon>
        <taxon>Actinomycetota</taxon>
        <taxon>Rubrobacteria</taxon>
        <taxon>Rubrobacterales</taxon>
        <taxon>Rubrobacteraceae</taxon>
        <taxon>Rubrobacter</taxon>
    </lineage>
</organism>
<dbReference type="GO" id="GO:0046872">
    <property type="term" value="F:metal ion binding"/>
    <property type="evidence" value="ECO:0007669"/>
    <property type="project" value="UniProtKB-KW"/>
</dbReference>
<keyword evidence="8" id="KW-0460">Magnesium</keyword>
<protein>
    <recommendedName>
        <fullName evidence="10">Polymerase nucleotidyl transferase domain-containing protein</fullName>
    </recommendedName>
</protein>
<dbReference type="GO" id="GO:0005524">
    <property type="term" value="F:ATP binding"/>
    <property type="evidence" value="ECO:0007669"/>
    <property type="project" value="UniProtKB-KW"/>
</dbReference>
<dbReference type="InterPro" id="IPR052038">
    <property type="entry name" value="Type-VII_TA_antitoxin"/>
</dbReference>
<comment type="caution">
    <text evidence="11">The sequence shown here is derived from an EMBL/GenBank/DDBJ whole genome shotgun (WGS) entry which is preliminary data.</text>
</comment>
<keyword evidence="3" id="KW-0808">Transferase</keyword>
<dbReference type="Proteomes" id="UP000295244">
    <property type="component" value="Unassembled WGS sequence"/>
</dbReference>
<proteinExistence type="inferred from homology"/>